<feature type="non-terminal residue" evidence="2">
    <location>
        <position position="172"/>
    </location>
</feature>
<dbReference type="Proteomes" id="UP000283634">
    <property type="component" value="Unassembled WGS sequence"/>
</dbReference>
<proteinExistence type="predicted"/>
<feature type="compositionally biased region" description="Basic and acidic residues" evidence="1">
    <location>
        <begin position="1"/>
        <end position="11"/>
    </location>
</feature>
<reference evidence="2 3" key="1">
    <citation type="journal article" date="2018" name="BMC Genomics">
        <title>Genomic comparison of Trypanosoma conorhini and Trypanosoma rangeli to Trypanosoma cruzi strains of high and low virulence.</title>
        <authorList>
            <person name="Bradwell K.R."/>
            <person name="Koparde V.N."/>
            <person name="Matveyev A.V."/>
            <person name="Serrano M.G."/>
            <person name="Alves J.M."/>
            <person name="Parikh H."/>
            <person name="Huang B."/>
            <person name="Lee V."/>
            <person name="Espinosa-Alvarez O."/>
            <person name="Ortiz P.A."/>
            <person name="Costa-Martins A.G."/>
            <person name="Teixeira M.M."/>
            <person name="Buck G.A."/>
        </authorList>
    </citation>
    <scope>NUCLEOTIDE SEQUENCE [LARGE SCALE GENOMIC DNA]</scope>
    <source>
        <strain evidence="2 3">AM80</strain>
    </source>
</reference>
<feature type="compositionally biased region" description="Basic and acidic residues" evidence="1">
    <location>
        <begin position="95"/>
        <end position="104"/>
    </location>
</feature>
<dbReference type="AlphaFoldDB" id="A0A3R7LV22"/>
<feature type="compositionally biased region" description="Polar residues" evidence="1">
    <location>
        <begin position="82"/>
        <end position="93"/>
    </location>
</feature>
<evidence type="ECO:0000256" key="1">
    <source>
        <dbReference type="SAM" id="MobiDB-lite"/>
    </source>
</evidence>
<dbReference type="RefSeq" id="XP_029237738.1">
    <property type="nucleotide sequence ID" value="XM_029382434.1"/>
</dbReference>
<protein>
    <submittedName>
        <fullName evidence="2">Uncharacterized protein</fullName>
    </submittedName>
</protein>
<comment type="caution">
    <text evidence="2">The sequence shown here is derived from an EMBL/GenBank/DDBJ whole genome shotgun (WGS) entry which is preliminary data.</text>
</comment>
<accession>A0A3R7LV22</accession>
<sequence>MVTRTHAHDGSNRSQAQAHADAGAHRHARRPAWQQPPPRKGTRSPHSQNQGPRNYTRKSPGDERRTAIAPSLVDGHSDSKMQRNWWSRSTGTSRADVKLGRKDPCVSTAPSNAPTPPASHTPRCSALRAVTRSCPATIQRIKVSQTSFVSSQLFKKTDTSQRPAIVWSAFSR</sequence>
<gene>
    <name evidence="2" type="ORF">TraAM80_05560</name>
</gene>
<dbReference type="EMBL" id="MKGL01000183">
    <property type="protein sequence ID" value="RNF03816.1"/>
    <property type="molecule type" value="Genomic_DNA"/>
</dbReference>
<name>A0A3R7LV22_TRYRA</name>
<organism evidence="2 3">
    <name type="scientific">Trypanosoma rangeli</name>
    <dbReference type="NCBI Taxonomy" id="5698"/>
    <lineage>
        <taxon>Eukaryota</taxon>
        <taxon>Discoba</taxon>
        <taxon>Euglenozoa</taxon>
        <taxon>Kinetoplastea</taxon>
        <taxon>Metakinetoplastina</taxon>
        <taxon>Trypanosomatida</taxon>
        <taxon>Trypanosomatidae</taxon>
        <taxon>Trypanosoma</taxon>
        <taxon>Herpetosoma</taxon>
    </lineage>
</organism>
<feature type="compositionally biased region" description="Polar residues" evidence="1">
    <location>
        <begin position="44"/>
        <end position="53"/>
    </location>
</feature>
<keyword evidence="3" id="KW-1185">Reference proteome</keyword>
<evidence type="ECO:0000313" key="3">
    <source>
        <dbReference type="Proteomes" id="UP000283634"/>
    </source>
</evidence>
<feature type="region of interest" description="Disordered" evidence="1">
    <location>
        <begin position="1"/>
        <end position="122"/>
    </location>
</feature>
<dbReference type="GeneID" id="40329493"/>
<evidence type="ECO:0000313" key="2">
    <source>
        <dbReference type="EMBL" id="RNF03816.1"/>
    </source>
</evidence>